<organism evidence="3 4">
    <name type="scientific">Heterodera schachtii</name>
    <name type="common">Sugarbeet cyst nematode worm</name>
    <name type="synonym">Tylenchus schachtii</name>
    <dbReference type="NCBI Taxonomy" id="97005"/>
    <lineage>
        <taxon>Eukaryota</taxon>
        <taxon>Metazoa</taxon>
        <taxon>Ecdysozoa</taxon>
        <taxon>Nematoda</taxon>
        <taxon>Chromadorea</taxon>
        <taxon>Rhabditida</taxon>
        <taxon>Tylenchina</taxon>
        <taxon>Tylenchomorpha</taxon>
        <taxon>Tylenchoidea</taxon>
        <taxon>Heteroderidae</taxon>
        <taxon>Heteroderinae</taxon>
        <taxon>Heterodera</taxon>
    </lineage>
</organism>
<feature type="transmembrane region" description="Helical" evidence="2">
    <location>
        <begin position="473"/>
        <end position="491"/>
    </location>
</feature>
<evidence type="ECO:0000256" key="1">
    <source>
        <dbReference type="SAM" id="MobiDB-lite"/>
    </source>
</evidence>
<reference evidence="3 4" key="1">
    <citation type="submission" date="2024-10" db="EMBL/GenBank/DDBJ databases">
        <authorList>
            <person name="Kim D."/>
        </authorList>
    </citation>
    <scope>NUCLEOTIDE SEQUENCE [LARGE SCALE GENOMIC DNA]</scope>
    <source>
        <strain evidence="3">Taebaek</strain>
    </source>
</reference>
<gene>
    <name evidence="3" type="ORF">niasHS_010707</name>
</gene>
<name>A0ABD2IZZ6_HETSC</name>
<evidence type="ECO:0000313" key="3">
    <source>
        <dbReference type="EMBL" id="KAL3082905.1"/>
    </source>
</evidence>
<feature type="transmembrane region" description="Helical" evidence="2">
    <location>
        <begin position="330"/>
        <end position="349"/>
    </location>
</feature>
<sequence length="630" mass="70180">MNEKCAECERMENLQKERDDGTDGGEKDKIEETVERPQFRAVEGMDPETGNFIRIQKQRDEEQRDDGTQRDQYSANIVLDPTKLSVSPKTDEKGTWTGQNSQGQWSRRFASTMTNRSRSEVVDEDDQSEGEGGFLLGGQIRFTIMIICTLCLSSILSNILAFNFTYICMAGERPENFTKLEQKNVSFAKWEENEWKELGYNPNLDYSSQQRSMLFMAVAVGALITVFPLTVLLNRFGSRLVFGSLGFISAIATLLLPLSANLGFPFILGIRIIQGVLFHTHNSPNASLSAPLSPRNGIFIAILSSFLQIAPIFTMPISGALCTSSVGWPSVYYLHGIVSLLLFTFFMLYHRNSPTKHPMVDRAELVKVLFGKGSIYSGPGQQNKRKGRRVPLRAFYSDKAIWAILVASFGNFMGTQLSLQFMPTYINKVLHMPIESTGLASAISPVIMFFIKLLAGQSSDRIKFIDDRWKLRIYNTLSMGMMGVLFIVLAFLDPTAQPSLCLFVLIASTCILGFNSGGFFKSSQMVSRQHSHFTLANISFLNCVCMLLTPLLNEVIASDNAPSDWAIVLLIHGLTLCSTNAFFCVFASAKGAPWALDTAKTKPTRKKRMVTPTAERGEEKRGKGKKEAQT</sequence>
<evidence type="ECO:0000256" key="2">
    <source>
        <dbReference type="SAM" id="Phobius"/>
    </source>
</evidence>
<dbReference type="InterPro" id="IPR011701">
    <property type="entry name" value="MFS"/>
</dbReference>
<keyword evidence="4" id="KW-1185">Reference proteome</keyword>
<dbReference type="Gene3D" id="1.20.1250.20">
    <property type="entry name" value="MFS general substrate transporter like domains"/>
    <property type="match status" value="2"/>
</dbReference>
<feature type="transmembrane region" description="Helical" evidence="2">
    <location>
        <begin position="142"/>
        <end position="167"/>
    </location>
</feature>
<feature type="region of interest" description="Disordered" evidence="1">
    <location>
        <begin position="1"/>
        <end position="105"/>
    </location>
</feature>
<feature type="transmembrane region" description="Helical" evidence="2">
    <location>
        <begin position="213"/>
        <end position="233"/>
    </location>
</feature>
<protein>
    <recommendedName>
        <fullName evidence="5">Major facilitator superfamily (MFS) profile domain-containing protein</fullName>
    </recommendedName>
</protein>
<evidence type="ECO:0000313" key="4">
    <source>
        <dbReference type="Proteomes" id="UP001620645"/>
    </source>
</evidence>
<feature type="transmembrane region" description="Helical" evidence="2">
    <location>
        <begin position="394"/>
        <end position="414"/>
    </location>
</feature>
<feature type="region of interest" description="Disordered" evidence="1">
    <location>
        <begin position="599"/>
        <end position="630"/>
    </location>
</feature>
<accession>A0ABD2IZZ6</accession>
<comment type="caution">
    <text evidence="3">The sequence shown here is derived from an EMBL/GenBank/DDBJ whole genome shotgun (WGS) entry which is preliminary data.</text>
</comment>
<dbReference type="EMBL" id="JBICCN010000254">
    <property type="protein sequence ID" value="KAL3082905.1"/>
    <property type="molecule type" value="Genomic_DNA"/>
</dbReference>
<keyword evidence="2" id="KW-1133">Transmembrane helix</keyword>
<proteinExistence type="predicted"/>
<evidence type="ECO:0008006" key="5">
    <source>
        <dbReference type="Google" id="ProtNLM"/>
    </source>
</evidence>
<dbReference type="SUPFAM" id="SSF103473">
    <property type="entry name" value="MFS general substrate transporter"/>
    <property type="match status" value="1"/>
</dbReference>
<feature type="compositionally biased region" description="Basic and acidic residues" evidence="1">
    <location>
        <begin position="1"/>
        <end position="38"/>
    </location>
</feature>
<keyword evidence="2" id="KW-0472">Membrane</keyword>
<dbReference type="Pfam" id="PF07690">
    <property type="entry name" value="MFS_1"/>
    <property type="match status" value="1"/>
</dbReference>
<dbReference type="PANTHER" id="PTHR45757">
    <property type="entry name" value="PROTEIN CBG23364-RELATED"/>
    <property type="match status" value="1"/>
</dbReference>
<feature type="transmembrane region" description="Helical" evidence="2">
    <location>
        <begin position="434"/>
        <end position="453"/>
    </location>
</feature>
<dbReference type="AlphaFoldDB" id="A0ABD2IZZ6"/>
<feature type="transmembrane region" description="Helical" evidence="2">
    <location>
        <begin position="565"/>
        <end position="586"/>
    </location>
</feature>
<feature type="transmembrane region" description="Helical" evidence="2">
    <location>
        <begin position="298"/>
        <end position="318"/>
    </location>
</feature>
<feature type="transmembrane region" description="Helical" evidence="2">
    <location>
        <begin position="497"/>
        <end position="520"/>
    </location>
</feature>
<keyword evidence="2" id="KW-0812">Transmembrane</keyword>
<feature type="compositionally biased region" description="Polar residues" evidence="1">
    <location>
        <begin position="96"/>
        <end position="105"/>
    </location>
</feature>
<feature type="compositionally biased region" description="Basic and acidic residues" evidence="1">
    <location>
        <begin position="615"/>
        <end position="630"/>
    </location>
</feature>
<feature type="compositionally biased region" description="Basic and acidic residues" evidence="1">
    <location>
        <begin position="57"/>
        <end position="69"/>
    </location>
</feature>
<dbReference type="InterPro" id="IPR036259">
    <property type="entry name" value="MFS_trans_sf"/>
</dbReference>
<feature type="transmembrane region" description="Helical" evidence="2">
    <location>
        <begin position="532"/>
        <end position="553"/>
    </location>
</feature>
<dbReference type="Proteomes" id="UP001620645">
    <property type="component" value="Unassembled WGS sequence"/>
</dbReference>